<accession>A0ABQ4E9H1</accession>
<dbReference type="RefSeq" id="WP_203869758.1">
    <property type="nucleotide sequence ID" value="NZ_BONW01000037.1"/>
</dbReference>
<evidence type="ECO:0000256" key="2">
    <source>
        <dbReference type="ARBA" id="ARBA00022679"/>
    </source>
</evidence>
<sequence length="397" mass="42864">MTGSVLVFSRATPHHHIGGMEILSWSLATELARHVPQVRVVTTAVPGRDGPFTADGVEVVPLAGTRPGRYSTAWWRGSRDYWATLAEPPGVVLSVSAGAYAVARERKRHPGTPFVLQAHGTSTMEIASKLRSGRPRLLATAPKNAGWLLRDLARYRDFDRIVAVGGRVVTSLGAWPQCWSVPADRVRHIPNGVRPADQAADREARRELRAAWGVDERTTVVGCVGRLHAQKRLDRVLRAAAVLRDRGHGDRFRFLLVGGGPDEGRLRHLVRDLRLADLVTFVGQVRPDEVGRYYAGADAALLTTAHLEVGLPLAILEALASGLPCVVSRGIAGPAGLDAALRPVDTDDPDAVADALQHVTPTAGTRSSLLPDELTLAHCARSYLALFDDLRGRYGTP</sequence>
<comment type="caution">
    <text evidence="4">The sequence shown here is derived from an EMBL/GenBank/DDBJ whole genome shotgun (WGS) entry which is preliminary data.</text>
</comment>
<dbReference type="PANTHER" id="PTHR12526">
    <property type="entry name" value="GLYCOSYLTRANSFERASE"/>
    <property type="match status" value="1"/>
</dbReference>
<dbReference type="SUPFAM" id="SSF53756">
    <property type="entry name" value="UDP-Glycosyltransferase/glycogen phosphorylase"/>
    <property type="match status" value="1"/>
</dbReference>
<evidence type="ECO:0000256" key="1">
    <source>
        <dbReference type="ARBA" id="ARBA00022676"/>
    </source>
</evidence>
<keyword evidence="2" id="KW-0808">Transferase</keyword>
<evidence type="ECO:0000313" key="4">
    <source>
        <dbReference type="EMBL" id="GIG91368.1"/>
    </source>
</evidence>
<gene>
    <name evidence="4" type="ORF">Pen02_63040</name>
</gene>
<reference evidence="4 5" key="1">
    <citation type="submission" date="2021-01" db="EMBL/GenBank/DDBJ databases">
        <title>Whole genome shotgun sequence of Plantactinospora endophytica NBRC 110450.</title>
        <authorList>
            <person name="Komaki H."/>
            <person name="Tamura T."/>
        </authorList>
    </citation>
    <scope>NUCLEOTIDE SEQUENCE [LARGE SCALE GENOMIC DNA]</scope>
    <source>
        <strain evidence="4 5">NBRC 110450</strain>
    </source>
</reference>
<dbReference type="Pfam" id="PF13439">
    <property type="entry name" value="Glyco_transf_4"/>
    <property type="match status" value="1"/>
</dbReference>
<name>A0ABQ4E9H1_9ACTN</name>
<organism evidence="4 5">
    <name type="scientific">Plantactinospora endophytica</name>
    <dbReference type="NCBI Taxonomy" id="673535"/>
    <lineage>
        <taxon>Bacteria</taxon>
        <taxon>Bacillati</taxon>
        <taxon>Actinomycetota</taxon>
        <taxon>Actinomycetes</taxon>
        <taxon>Micromonosporales</taxon>
        <taxon>Micromonosporaceae</taxon>
        <taxon>Plantactinospora</taxon>
    </lineage>
</organism>
<dbReference type="CDD" id="cd03801">
    <property type="entry name" value="GT4_PimA-like"/>
    <property type="match status" value="1"/>
</dbReference>
<proteinExistence type="predicted"/>
<evidence type="ECO:0000313" key="5">
    <source>
        <dbReference type="Proteomes" id="UP000646749"/>
    </source>
</evidence>
<dbReference type="Pfam" id="PF13692">
    <property type="entry name" value="Glyco_trans_1_4"/>
    <property type="match status" value="1"/>
</dbReference>
<dbReference type="InterPro" id="IPR028098">
    <property type="entry name" value="Glyco_trans_4-like_N"/>
</dbReference>
<dbReference type="Gene3D" id="3.40.50.2000">
    <property type="entry name" value="Glycogen Phosphorylase B"/>
    <property type="match status" value="2"/>
</dbReference>
<keyword evidence="1" id="KW-0328">Glycosyltransferase</keyword>
<protein>
    <recommendedName>
        <fullName evidence="3">Glycosyltransferase subfamily 4-like N-terminal domain-containing protein</fullName>
    </recommendedName>
</protein>
<feature type="domain" description="Glycosyltransferase subfamily 4-like N-terminal" evidence="3">
    <location>
        <begin position="17"/>
        <end position="195"/>
    </location>
</feature>
<keyword evidence="5" id="KW-1185">Reference proteome</keyword>
<dbReference type="Proteomes" id="UP000646749">
    <property type="component" value="Unassembled WGS sequence"/>
</dbReference>
<dbReference type="EMBL" id="BONW01000037">
    <property type="protein sequence ID" value="GIG91368.1"/>
    <property type="molecule type" value="Genomic_DNA"/>
</dbReference>
<dbReference type="PANTHER" id="PTHR12526:SF510">
    <property type="entry name" value="D-INOSITOL 3-PHOSPHATE GLYCOSYLTRANSFERASE"/>
    <property type="match status" value="1"/>
</dbReference>
<evidence type="ECO:0000259" key="3">
    <source>
        <dbReference type="Pfam" id="PF13439"/>
    </source>
</evidence>